<evidence type="ECO:0000313" key="2">
    <source>
        <dbReference type="EMBL" id="CAF2169180.1"/>
    </source>
</evidence>
<dbReference type="EMBL" id="CAJNRF010015213">
    <property type="protein sequence ID" value="CAF2169180.1"/>
    <property type="molecule type" value="Genomic_DNA"/>
</dbReference>
<comment type="caution">
    <text evidence="2">The sequence shown here is derived from an EMBL/GenBank/DDBJ whole genome shotgun (WGS) entry which is preliminary data.</text>
</comment>
<reference evidence="2" key="1">
    <citation type="submission" date="2021-02" db="EMBL/GenBank/DDBJ databases">
        <authorList>
            <person name="Nowell W R."/>
        </authorList>
    </citation>
    <scope>NUCLEOTIDE SEQUENCE</scope>
</reference>
<keyword evidence="1" id="KW-0812">Transmembrane</keyword>
<evidence type="ECO:0000313" key="3">
    <source>
        <dbReference type="Proteomes" id="UP000663856"/>
    </source>
</evidence>
<gene>
    <name evidence="2" type="ORF">WKI299_LOCUS32849</name>
</gene>
<evidence type="ECO:0000256" key="1">
    <source>
        <dbReference type="SAM" id="Phobius"/>
    </source>
</evidence>
<feature type="transmembrane region" description="Helical" evidence="1">
    <location>
        <begin position="188"/>
        <end position="213"/>
    </location>
</feature>
<proteinExistence type="predicted"/>
<protein>
    <submittedName>
        <fullName evidence="2">Uncharacterized protein</fullName>
    </submittedName>
</protein>
<accession>A0A816YZT4</accession>
<organism evidence="2 3">
    <name type="scientific">Rotaria magnacalcarata</name>
    <dbReference type="NCBI Taxonomy" id="392030"/>
    <lineage>
        <taxon>Eukaryota</taxon>
        <taxon>Metazoa</taxon>
        <taxon>Spiralia</taxon>
        <taxon>Gnathifera</taxon>
        <taxon>Rotifera</taxon>
        <taxon>Eurotatoria</taxon>
        <taxon>Bdelloidea</taxon>
        <taxon>Philodinida</taxon>
        <taxon>Philodinidae</taxon>
        <taxon>Rotaria</taxon>
    </lineage>
</organism>
<name>A0A816YZT4_9BILA</name>
<sequence length="536" mass="59147">MSTRENVPLSSSVTAITLVRAQDAHAFSSKVHPNEQFQSNLQPANASLKSDWDEFKSQSASGLSLRSVWAEPQFQSSVIQFTKKVLDETLLNSATTNQSSNNAWDVSQCQSESHIFFNSVWNQHQFQTLGAPHIGKSVWGTDINTSQSPLYEKSKILNAKNENKLSYESNSFCLDEKSAINDVKKRRLMIGSCILAISLLIALIIGISLGILLNTSTITTTTCFTLLCKLYYDMHTFMKQPQQSRLPQQPQLLPQVRVPVQAQLAQLAQLALLLQLLQPVQPVQLVQLVQLAQLVQPVQPVQPAQLVLQLQLLQQAQRVPLVQPAQPVLQLQLLQQAQRARQAPQRQQRRLQVTTTTMVPLNLLVDPGAESSGLAGWTQTGSSAVLQDTGGLEYSGYNPHTGSACFAGGFGSGGSPSSLLQNVNLLNGIQNFSTAQLDAGTLHAKISFYYQTYYSWLYPYDDAEVIITFRSNTNAVLGTQDTGYQTCTSNNPGWCYYSNLYSLPVGTRSIDYKMIFTRNSGSKIGAYMDDNSLTLV</sequence>
<keyword evidence="1" id="KW-0472">Membrane</keyword>
<dbReference type="Proteomes" id="UP000663856">
    <property type="component" value="Unassembled WGS sequence"/>
</dbReference>
<keyword evidence="1" id="KW-1133">Transmembrane helix</keyword>
<dbReference type="AlphaFoldDB" id="A0A816YZT4"/>